<name>A0A9D4NJX1_DREPO</name>
<gene>
    <name evidence="1" type="ORF">DPMN_015580</name>
    <name evidence="2" type="ORF">DPMN_019189</name>
</gene>
<reference evidence="2" key="1">
    <citation type="journal article" date="2019" name="bioRxiv">
        <title>The Genome of the Zebra Mussel, Dreissena polymorpha: A Resource for Invasive Species Research.</title>
        <authorList>
            <person name="McCartney M.A."/>
            <person name="Auch B."/>
            <person name="Kono T."/>
            <person name="Mallez S."/>
            <person name="Zhang Y."/>
            <person name="Obille A."/>
            <person name="Becker A."/>
            <person name="Abrahante J.E."/>
            <person name="Garbe J."/>
            <person name="Badalamenti J.P."/>
            <person name="Herman A."/>
            <person name="Mangelson H."/>
            <person name="Liachko I."/>
            <person name="Sullivan S."/>
            <person name="Sone E.D."/>
            <person name="Koren S."/>
            <person name="Silverstein K.A.T."/>
            <person name="Beckman K.B."/>
            <person name="Gohl D.M."/>
        </authorList>
    </citation>
    <scope>NUCLEOTIDE SEQUENCE</scope>
    <source>
        <strain evidence="2">Duluth1</strain>
        <tissue evidence="2">Whole animal</tissue>
    </source>
</reference>
<keyword evidence="3" id="KW-1185">Reference proteome</keyword>
<evidence type="ECO:0000313" key="3">
    <source>
        <dbReference type="Proteomes" id="UP000828390"/>
    </source>
</evidence>
<dbReference type="EMBL" id="JAIWYP010000001">
    <property type="protein sequence ID" value="KAH3891478.1"/>
    <property type="molecule type" value="Genomic_DNA"/>
</dbReference>
<comment type="caution">
    <text evidence="2">The sequence shown here is derived from an EMBL/GenBank/DDBJ whole genome shotgun (WGS) entry which is preliminary data.</text>
</comment>
<organism evidence="2 3">
    <name type="scientific">Dreissena polymorpha</name>
    <name type="common">Zebra mussel</name>
    <name type="synonym">Mytilus polymorpha</name>
    <dbReference type="NCBI Taxonomy" id="45954"/>
    <lineage>
        <taxon>Eukaryota</taxon>
        <taxon>Metazoa</taxon>
        <taxon>Spiralia</taxon>
        <taxon>Lophotrochozoa</taxon>
        <taxon>Mollusca</taxon>
        <taxon>Bivalvia</taxon>
        <taxon>Autobranchia</taxon>
        <taxon>Heteroconchia</taxon>
        <taxon>Euheterodonta</taxon>
        <taxon>Imparidentia</taxon>
        <taxon>Neoheterodontei</taxon>
        <taxon>Myida</taxon>
        <taxon>Dreissenoidea</taxon>
        <taxon>Dreissenidae</taxon>
        <taxon>Dreissena</taxon>
    </lineage>
</organism>
<proteinExistence type="predicted"/>
<protein>
    <submittedName>
        <fullName evidence="2">Uncharacterized protein</fullName>
    </submittedName>
</protein>
<evidence type="ECO:0000313" key="1">
    <source>
        <dbReference type="EMBL" id="KAH3891478.1"/>
    </source>
</evidence>
<dbReference type="AlphaFoldDB" id="A0A9D4NJX1"/>
<reference evidence="2" key="2">
    <citation type="submission" date="2020-11" db="EMBL/GenBank/DDBJ databases">
        <authorList>
            <person name="McCartney M.A."/>
            <person name="Auch B."/>
            <person name="Kono T."/>
            <person name="Mallez S."/>
            <person name="Becker A."/>
            <person name="Gohl D.M."/>
            <person name="Silverstein K.A.T."/>
            <person name="Koren S."/>
            <person name="Bechman K.B."/>
            <person name="Herman A."/>
            <person name="Abrahante J.E."/>
            <person name="Garbe J."/>
        </authorList>
    </citation>
    <scope>NUCLEOTIDE SEQUENCE</scope>
    <source>
        <strain evidence="2">Duluth1</strain>
        <tissue evidence="2">Whole animal</tissue>
    </source>
</reference>
<sequence length="75" mass="8557">MLLQQGVVEEQHALRSVPLKVERTCLQLKMTSPLTMVPAFRIRENLYQVAQKSLQVELTPLPLRRLLALVPGLPR</sequence>
<accession>A0A9D4NJX1</accession>
<evidence type="ECO:0000313" key="2">
    <source>
        <dbReference type="EMBL" id="KAH3895029.1"/>
    </source>
</evidence>
<dbReference type="Proteomes" id="UP000828390">
    <property type="component" value="Unassembled WGS sequence"/>
</dbReference>
<dbReference type="EMBL" id="JAIWYP010000001">
    <property type="protein sequence ID" value="KAH3895029.1"/>
    <property type="molecule type" value="Genomic_DNA"/>
</dbReference>